<sequence>MEDVADDLTPVLNLYVFSIVRSLEGVETRVVYSEAPARLDNRLLSGSIRMECHFKIIEISSLLVS</sequence>
<comment type="caution">
    <text evidence="1">The sequence shown here is derived from an EMBL/GenBank/DDBJ whole genome shotgun (WGS) entry which is preliminary data.</text>
</comment>
<protein>
    <submittedName>
        <fullName evidence="1">Uncharacterized protein</fullName>
    </submittedName>
</protein>
<gene>
    <name evidence="1" type="ORF">CK500_10015</name>
</gene>
<dbReference type="AlphaFoldDB" id="A0A2A2FF00"/>
<proteinExistence type="predicted"/>
<dbReference type="Proteomes" id="UP000218083">
    <property type="component" value="Unassembled WGS sequence"/>
</dbReference>
<evidence type="ECO:0000313" key="2">
    <source>
        <dbReference type="Proteomes" id="UP000218083"/>
    </source>
</evidence>
<keyword evidence="2" id="KW-1185">Reference proteome</keyword>
<dbReference type="EMBL" id="NSKC01000005">
    <property type="protein sequence ID" value="PAU83135.1"/>
    <property type="molecule type" value="Genomic_DNA"/>
</dbReference>
<name>A0A2A2FF00_9EURY</name>
<accession>A0A2A2FF00</accession>
<organism evidence="1 2">
    <name type="scientific">Halorubrum salipaludis</name>
    <dbReference type="NCBI Taxonomy" id="2032630"/>
    <lineage>
        <taxon>Archaea</taxon>
        <taxon>Methanobacteriati</taxon>
        <taxon>Methanobacteriota</taxon>
        <taxon>Stenosarchaea group</taxon>
        <taxon>Halobacteria</taxon>
        <taxon>Halobacteriales</taxon>
        <taxon>Haloferacaceae</taxon>
        <taxon>Halorubrum</taxon>
    </lineage>
</organism>
<evidence type="ECO:0000313" key="1">
    <source>
        <dbReference type="EMBL" id="PAU83135.1"/>
    </source>
</evidence>
<reference evidence="1 2" key="1">
    <citation type="submission" date="2017-08" db="EMBL/GenBank/DDBJ databases">
        <title>The strain WRN001 was isolated from Binhai saline alkaline soil, Tianjin, China.</title>
        <authorList>
            <person name="Liu D."/>
            <person name="Zhang G."/>
        </authorList>
    </citation>
    <scope>NUCLEOTIDE SEQUENCE [LARGE SCALE GENOMIC DNA]</scope>
    <source>
        <strain evidence="1 2">WN019</strain>
    </source>
</reference>